<protein>
    <submittedName>
        <fullName evidence="2">Glycosyl transferase, group 1 family protein</fullName>
    </submittedName>
</protein>
<dbReference type="STRING" id="1263868.RESH_04621"/>
<reference evidence="2 3" key="1">
    <citation type="journal article" date="2013" name="Mar. Genomics">
        <title>Expression of sulfatases in Rhodopirellula baltica and the diversity of sulfatases in the genus Rhodopirellula.</title>
        <authorList>
            <person name="Wegner C.E."/>
            <person name="Richter-Heitmann T."/>
            <person name="Klindworth A."/>
            <person name="Klockow C."/>
            <person name="Richter M."/>
            <person name="Achstetter T."/>
            <person name="Glockner F.O."/>
            <person name="Harder J."/>
        </authorList>
    </citation>
    <scope>NUCLEOTIDE SEQUENCE [LARGE SCALE GENOMIC DNA]</scope>
    <source>
        <strain evidence="2 3">SH398</strain>
    </source>
</reference>
<name>M5SF06_9BACT</name>
<dbReference type="Gene3D" id="3.40.50.2000">
    <property type="entry name" value="Glycogen Phosphorylase B"/>
    <property type="match status" value="1"/>
</dbReference>
<evidence type="ECO:0000259" key="1">
    <source>
        <dbReference type="Pfam" id="PF00534"/>
    </source>
</evidence>
<accession>M5SF06</accession>
<dbReference type="EMBL" id="ANOF01000150">
    <property type="protein sequence ID" value="EMI24749.1"/>
    <property type="molecule type" value="Genomic_DNA"/>
</dbReference>
<dbReference type="InterPro" id="IPR001296">
    <property type="entry name" value="Glyco_trans_1"/>
</dbReference>
<dbReference type="AlphaFoldDB" id="M5SF06"/>
<dbReference type="GO" id="GO:0016757">
    <property type="term" value="F:glycosyltransferase activity"/>
    <property type="evidence" value="ECO:0007669"/>
    <property type="project" value="InterPro"/>
</dbReference>
<comment type="caution">
    <text evidence="2">The sequence shown here is derived from an EMBL/GenBank/DDBJ whole genome shotgun (WGS) entry which is preliminary data.</text>
</comment>
<evidence type="ECO:0000313" key="2">
    <source>
        <dbReference type="EMBL" id="EMI24749.1"/>
    </source>
</evidence>
<dbReference type="PANTHER" id="PTHR12526:SF638">
    <property type="entry name" value="SPORE COAT PROTEIN SA"/>
    <property type="match status" value="1"/>
</dbReference>
<sequence>MNDLSRQWSLNRQVDICTSKIFLMRYLFLYSELADYFLACLHALVETTPNTECLVLHWPVNPEAPFDLHSVNNVTFQSVAPKLSSTDVAALVRDFSPDCVFVSGWIDRRYLRICRQLQLQCPVVCAIDTWWRGDLRQRLATTAGRPMFRKSFSHAWVAGINQYELACRLGFERQQIQTGLYCADVARFHQAIELRDAANGQLLKSDSAIAEPASGSIDADKKMVAGEHRPTKQKKLLYVGRLVVQKQILEFARLFGDLKPEQRNGWKLVIRGAGDLSTEFVSSEHLDVGGFVQPSELPTLAASADAYVLPSKYEPWGVTIHEFAAAGLPILCSRQCGAATAFVQDGYNGFTFDALDEQAMRSKLLELLSLGDERLTRMGQRSYELSLQNTPELWAAKLLELAMREL</sequence>
<dbReference type="Proteomes" id="UP000011996">
    <property type="component" value="Unassembled WGS sequence"/>
</dbReference>
<proteinExistence type="predicted"/>
<organism evidence="2 3">
    <name type="scientific">Rhodopirellula europaea SH398</name>
    <dbReference type="NCBI Taxonomy" id="1263868"/>
    <lineage>
        <taxon>Bacteria</taxon>
        <taxon>Pseudomonadati</taxon>
        <taxon>Planctomycetota</taxon>
        <taxon>Planctomycetia</taxon>
        <taxon>Pirellulales</taxon>
        <taxon>Pirellulaceae</taxon>
        <taxon>Rhodopirellula</taxon>
    </lineage>
</organism>
<keyword evidence="2" id="KW-0808">Transferase</keyword>
<dbReference type="SUPFAM" id="SSF53756">
    <property type="entry name" value="UDP-Glycosyltransferase/glycogen phosphorylase"/>
    <property type="match status" value="1"/>
</dbReference>
<dbReference type="CDD" id="cd03801">
    <property type="entry name" value="GT4_PimA-like"/>
    <property type="match status" value="1"/>
</dbReference>
<gene>
    <name evidence="2" type="ORF">RESH_04621</name>
</gene>
<feature type="domain" description="Glycosyl transferase family 1" evidence="1">
    <location>
        <begin position="227"/>
        <end position="383"/>
    </location>
</feature>
<dbReference type="Pfam" id="PF00534">
    <property type="entry name" value="Glycos_transf_1"/>
    <property type="match status" value="1"/>
</dbReference>
<dbReference type="PANTHER" id="PTHR12526">
    <property type="entry name" value="GLYCOSYLTRANSFERASE"/>
    <property type="match status" value="1"/>
</dbReference>
<dbReference type="PATRIC" id="fig|1263868.3.peg.5011"/>
<evidence type="ECO:0000313" key="3">
    <source>
        <dbReference type="Proteomes" id="UP000011996"/>
    </source>
</evidence>